<accession>M1D3A1</accession>
<sequence length="254" mass="29062">MLQLDKGNQRGRNREKRYRKKKATYRELRAQPQDKAPPSKPLLGSIVPLDYTSTGETVEVRKEIEKGKSKLRKSYLCELRNRANMANKSNVLMIYDKRKRKVEFHIARGGDTERKKKSSNLKTLSSRVLILKLLYWALSADVDTFNMCNIISLDLADETWRRLEIPNSYGKGSYPLALGVVGSHLSVLCLNCLEGTNSDVWIRKDCGVEVSRTKIFTVDHPKDLGEFIFFTSIFSIPCYQSNMDEILLLLPPLS</sequence>
<evidence type="ECO:0000313" key="3">
    <source>
        <dbReference type="Proteomes" id="UP000011115"/>
    </source>
</evidence>
<dbReference type="eggNOG" id="ENOG502QVMN">
    <property type="taxonomic scope" value="Eukaryota"/>
</dbReference>
<keyword evidence="3" id="KW-1185">Reference proteome</keyword>
<dbReference type="PaxDb" id="4113-PGSC0003DMT400080293"/>
<reference evidence="2" key="2">
    <citation type="submission" date="2015-06" db="UniProtKB">
        <authorList>
            <consortium name="EnsemblPlants"/>
        </authorList>
    </citation>
    <scope>IDENTIFICATION</scope>
    <source>
        <strain evidence="2">DM1-3 516 R44</strain>
    </source>
</reference>
<organism evidence="2 3">
    <name type="scientific">Solanum tuberosum</name>
    <name type="common">Potato</name>
    <dbReference type="NCBI Taxonomy" id="4113"/>
    <lineage>
        <taxon>Eukaryota</taxon>
        <taxon>Viridiplantae</taxon>
        <taxon>Streptophyta</taxon>
        <taxon>Embryophyta</taxon>
        <taxon>Tracheophyta</taxon>
        <taxon>Spermatophyta</taxon>
        <taxon>Magnoliopsida</taxon>
        <taxon>eudicotyledons</taxon>
        <taxon>Gunneridae</taxon>
        <taxon>Pentapetalae</taxon>
        <taxon>asterids</taxon>
        <taxon>lamiids</taxon>
        <taxon>Solanales</taxon>
        <taxon>Solanaceae</taxon>
        <taxon>Solanoideae</taxon>
        <taxon>Solaneae</taxon>
        <taxon>Solanum</taxon>
    </lineage>
</organism>
<dbReference type="AlphaFoldDB" id="M1D3A1"/>
<dbReference type="Proteomes" id="UP000011115">
    <property type="component" value="Unassembled WGS sequence"/>
</dbReference>
<dbReference type="Gramene" id="PGSC0003DMT400080293">
    <property type="protein sequence ID" value="PGSC0003DMT400080293"/>
    <property type="gene ID" value="PGSC0003DMG401031260"/>
</dbReference>
<dbReference type="HOGENOM" id="CLU_1095848_0_0_1"/>
<dbReference type="EnsemblPlants" id="PGSC0003DMT400080293">
    <property type="protein sequence ID" value="PGSC0003DMT400080293"/>
    <property type="gene ID" value="PGSC0003DMG401031260"/>
</dbReference>
<proteinExistence type="predicted"/>
<protein>
    <submittedName>
        <fullName evidence="2">F-Box protein</fullName>
    </submittedName>
</protein>
<name>M1D3A1_SOLTU</name>
<evidence type="ECO:0000256" key="1">
    <source>
        <dbReference type="SAM" id="MobiDB-lite"/>
    </source>
</evidence>
<reference evidence="3" key="1">
    <citation type="journal article" date="2011" name="Nature">
        <title>Genome sequence and analysis of the tuber crop potato.</title>
        <authorList>
            <consortium name="The Potato Genome Sequencing Consortium"/>
        </authorList>
    </citation>
    <scope>NUCLEOTIDE SEQUENCE [LARGE SCALE GENOMIC DNA]</scope>
    <source>
        <strain evidence="3">cv. DM1-3 516 R44</strain>
    </source>
</reference>
<dbReference type="InParanoid" id="M1D3A1"/>
<evidence type="ECO:0000313" key="2">
    <source>
        <dbReference type="EnsemblPlants" id="PGSC0003DMT400080293"/>
    </source>
</evidence>
<feature type="compositionally biased region" description="Basic residues" evidence="1">
    <location>
        <begin position="9"/>
        <end position="23"/>
    </location>
</feature>
<feature type="region of interest" description="Disordered" evidence="1">
    <location>
        <begin position="1"/>
        <end position="43"/>
    </location>
</feature>